<gene>
    <name evidence="19" type="ORF">SEMRO_64_G036340.1</name>
</gene>
<dbReference type="AlphaFoldDB" id="A0A9N8H2G1"/>
<dbReference type="InterPro" id="IPR011009">
    <property type="entry name" value="Kinase-like_dom_sf"/>
</dbReference>
<dbReference type="PROSITE" id="PS00108">
    <property type="entry name" value="PROTEIN_KINASE_ST"/>
    <property type="match status" value="1"/>
</dbReference>
<comment type="similarity">
    <text evidence="2">Belongs to the centrin family.</text>
</comment>
<dbReference type="Gene3D" id="1.10.510.10">
    <property type="entry name" value="Transferase(Phosphotransferase) domain 1"/>
    <property type="match status" value="1"/>
</dbReference>
<keyword evidence="6" id="KW-0479">Metal-binding</keyword>
<dbReference type="Gene3D" id="3.30.200.20">
    <property type="entry name" value="Phosphorylase Kinase, domain 1"/>
    <property type="match status" value="1"/>
</dbReference>
<comment type="cofactor">
    <cofactor evidence="1">
        <name>Mg(2+)</name>
        <dbReference type="ChEBI" id="CHEBI:18420"/>
    </cofactor>
</comment>
<feature type="domain" description="EF-hand" evidence="18">
    <location>
        <begin position="502"/>
        <end position="537"/>
    </location>
</feature>
<feature type="compositionally biased region" description="Basic residues" evidence="16">
    <location>
        <begin position="78"/>
        <end position="90"/>
    </location>
</feature>
<evidence type="ECO:0000256" key="11">
    <source>
        <dbReference type="ARBA" id="ARBA00022840"/>
    </source>
</evidence>
<dbReference type="SMART" id="SM00054">
    <property type="entry name" value="EFh"/>
    <property type="match status" value="4"/>
</dbReference>
<evidence type="ECO:0000256" key="2">
    <source>
        <dbReference type="ARBA" id="ARBA00005253"/>
    </source>
</evidence>
<evidence type="ECO:0000256" key="10">
    <source>
        <dbReference type="ARBA" id="ARBA00022837"/>
    </source>
</evidence>
<feature type="compositionally biased region" description="Polar residues" evidence="16">
    <location>
        <begin position="652"/>
        <end position="661"/>
    </location>
</feature>
<dbReference type="PROSITE" id="PS00018">
    <property type="entry name" value="EF_HAND_1"/>
    <property type="match status" value="3"/>
</dbReference>
<reference evidence="19" key="1">
    <citation type="submission" date="2020-06" db="EMBL/GenBank/DDBJ databases">
        <authorList>
            <consortium name="Plant Systems Biology data submission"/>
        </authorList>
    </citation>
    <scope>NUCLEOTIDE SEQUENCE</scope>
    <source>
        <strain evidence="19">D6</strain>
    </source>
</reference>
<keyword evidence="4" id="KW-0723">Serine/threonine-protein kinase</keyword>
<evidence type="ECO:0000256" key="7">
    <source>
        <dbReference type="ARBA" id="ARBA00022737"/>
    </source>
</evidence>
<feature type="domain" description="EF-hand" evidence="18">
    <location>
        <begin position="429"/>
        <end position="464"/>
    </location>
</feature>
<dbReference type="Gene3D" id="1.10.238.10">
    <property type="entry name" value="EF-hand"/>
    <property type="match status" value="2"/>
</dbReference>
<evidence type="ECO:0000256" key="16">
    <source>
        <dbReference type="SAM" id="MobiDB-lite"/>
    </source>
</evidence>
<dbReference type="PROSITE" id="PS50011">
    <property type="entry name" value="PROTEIN_KINASE_DOM"/>
    <property type="match status" value="1"/>
</dbReference>
<evidence type="ECO:0000256" key="5">
    <source>
        <dbReference type="ARBA" id="ARBA00022679"/>
    </source>
</evidence>
<evidence type="ECO:0000256" key="6">
    <source>
        <dbReference type="ARBA" id="ARBA00022723"/>
    </source>
</evidence>
<feature type="domain" description="Protein kinase" evidence="17">
    <location>
        <begin position="115"/>
        <end position="378"/>
    </location>
</feature>
<dbReference type="CDD" id="cd00051">
    <property type="entry name" value="EFh"/>
    <property type="match status" value="1"/>
</dbReference>
<evidence type="ECO:0000256" key="1">
    <source>
        <dbReference type="ARBA" id="ARBA00001946"/>
    </source>
</evidence>
<comment type="catalytic activity">
    <reaction evidence="14">
        <text>L-seryl-[protein] + ATP = O-phospho-L-seryl-[protein] + ADP + H(+)</text>
        <dbReference type="Rhea" id="RHEA:17989"/>
        <dbReference type="Rhea" id="RHEA-COMP:9863"/>
        <dbReference type="Rhea" id="RHEA-COMP:11604"/>
        <dbReference type="ChEBI" id="CHEBI:15378"/>
        <dbReference type="ChEBI" id="CHEBI:29999"/>
        <dbReference type="ChEBI" id="CHEBI:30616"/>
        <dbReference type="ChEBI" id="CHEBI:83421"/>
        <dbReference type="ChEBI" id="CHEBI:456216"/>
        <dbReference type="EC" id="2.7.11.1"/>
    </reaction>
</comment>
<feature type="region of interest" description="Disordered" evidence="16">
    <location>
        <begin position="57"/>
        <end position="90"/>
    </location>
</feature>
<protein>
    <recommendedName>
        <fullName evidence="3">non-specific serine/threonine protein kinase</fullName>
        <ecNumber evidence="3">2.7.11.1</ecNumber>
    </recommendedName>
</protein>
<keyword evidence="9 19" id="KW-0418">Kinase</keyword>
<evidence type="ECO:0000259" key="17">
    <source>
        <dbReference type="PROSITE" id="PS50011"/>
    </source>
</evidence>
<dbReference type="InterPro" id="IPR018247">
    <property type="entry name" value="EF_Hand_1_Ca_BS"/>
</dbReference>
<dbReference type="Proteomes" id="UP001153069">
    <property type="component" value="Unassembled WGS sequence"/>
</dbReference>
<feature type="compositionally biased region" description="Low complexity" evidence="16">
    <location>
        <begin position="65"/>
        <end position="77"/>
    </location>
</feature>
<dbReference type="GO" id="GO:0005524">
    <property type="term" value="F:ATP binding"/>
    <property type="evidence" value="ECO:0007669"/>
    <property type="project" value="UniProtKB-UniRule"/>
</dbReference>
<dbReference type="Pfam" id="PF00069">
    <property type="entry name" value="Pkinase"/>
    <property type="match status" value="1"/>
</dbReference>
<dbReference type="FunFam" id="3.30.200.20:FF:000315">
    <property type="entry name" value="Calcium-dependent protein kinase 3"/>
    <property type="match status" value="1"/>
</dbReference>
<evidence type="ECO:0000256" key="12">
    <source>
        <dbReference type="ARBA" id="ARBA00024334"/>
    </source>
</evidence>
<dbReference type="InterPro" id="IPR000719">
    <property type="entry name" value="Prot_kinase_dom"/>
</dbReference>
<evidence type="ECO:0000313" key="20">
    <source>
        <dbReference type="Proteomes" id="UP001153069"/>
    </source>
</evidence>
<organism evidence="19 20">
    <name type="scientific">Seminavis robusta</name>
    <dbReference type="NCBI Taxonomy" id="568900"/>
    <lineage>
        <taxon>Eukaryota</taxon>
        <taxon>Sar</taxon>
        <taxon>Stramenopiles</taxon>
        <taxon>Ochrophyta</taxon>
        <taxon>Bacillariophyta</taxon>
        <taxon>Bacillariophyceae</taxon>
        <taxon>Bacillariophycidae</taxon>
        <taxon>Naviculales</taxon>
        <taxon>Naviculaceae</taxon>
        <taxon>Seminavis</taxon>
    </lineage>
</organism>
<keyword evidence="20" id="KW-1185">Reference proteome</keyword>
<dbReference type="FunFam" id="1.10.510.10:FF:000571">
    <property type="entry name" value="Maternal embryonic leucine zipper kinase"/>
    <property type="match status" value="1"/>
</dbReference>
<evidence type="ECO:0000259" key="18">
    <source>
        <dbReference type="PROSITE" id="PS50222"/>
    </source>
</evidence>
<dbReference type="EC" id="2.7.11.1" evidence="3"/>
<dbReference type="GO" id="GO:0005509">
    <property type="term" value="F:calcium ion binding"/>
    <property type="evidence" value="ECO:0007669"/>
    <property type="project" value="InterPro"/>
</dbReference>
<evidence type="ECO:0000256" key="9">
    <source>
        <dbReference type="ARBA" id="ARBA00022777"/>
    </source>
</evidence>
<sequence>MLPSFPHHHNKSISQDETIGFASADTLPVRNHNKTTAFATTNNTTTLSNNTISMLAEAPPPPTLTPRTSSSSTVGRISRSHRTKQSRKARNVSVKFQAQNFVKNRLLGEDLSEFYDIGDKIGEGGFGEVFGVVHKKTGAERAVKVIYKTEDDDVDFEKVNTTIKNEFAVVKSLDHPNLLKQYEMFEDDDKFMIVTDLYRGGELLDELEAIGCFQEDDAALLLNHMLTCINYIHGNNLVHRDLKPENILLEENMKLDDIKIIDFGLAKRMAPGTKFKDFVGTSYYMSPQIVKEEPYTSKCDVWACGVIAFLVLGGYAPFDGDEVDDICDAIEAGKVIFDDEPDIWDSVSEVGKEFIRYLLAYEEKDRPTAYEALQHPWLTDIRRKSLKQYRRSSSFTARTALGNMEGFEAGSKLKQATYALIASQLLLKSEKDDIDEVFRVLDMDCSGRISKEEVKLGYKEFYGQDLSDADVELIFQRVNFSGSGMIEYSEFVVASLMQKDMLNDQKLKAAFDEFDLDGNGFIDMSELKAILVIDDDMDDYVMNKIIKQVDKDGDNQISYEEFKSMMYITASQPSKENRETWLKRQETLSSDEGGLSMGSSVSTYAGSMASLREVSGAKEVLSIFDVSSNASIMLDFSNDDGFQHKRTGGDGSSQKSLSNMTGPAYNTDGSGQPGFRRNRSLPQRFDPRRGFLKVNFSFNKDRSFASAGELPALAEMTASERNLMEGNEDPNDELTNSERELLESSRA</sequence>
<feature type="domain" description="EF-hand" evidence="18">
    <location>
        <begin position="544"/>
        <end position="572"/>
    </location>
</feature>
<evidence type="ECO:0000256" key="13">
    <source>
        <dbReference type="ARBA" id="ARBA00047899"/>
    </source>
</evidence>
<evidence type="ECO:0000256" key="14">
    <source>
        <dbReference type="ARBA" id="ARBA00048679"/>
    </source>
</evidence>
<keyword evidence="10" id="KW-0106">Calcium</keyword>
<evidence type="ECO:0000256" key="4">
    <source>
        <dbReference type="ARBA" id="ARBA00022527"/>
    </source>
</evidence>
<dbReference type="GO" id="GO:0004674">
    <property type="term" value="F:protein serine/threonine kinase activity"/>
    <property type="evidence" value="ECO:0007669"/>
    <property type="project" value="UniProtKB-KW"/>
</dbReference>
<feature type="binding site" evidence="15">
    <location>
        <position position="144"/>
    </location>
    <ligand>
        <name>ATP</name>
        <dbReference type="ChEBI" id="CHEBI:30616"/>
    </ligand>
</feature>
<comment type="catalytic activity">
    <reaction evidence="13">
        <text>L-threonyl-[protein] + ATP = O-phospho-L-threonyl-[protein] + ADP + H(+)</text>
        <dbReference type="Rhea" id="RHEA:46608"/>
        <dbReference type="Rhea" id="RHEA-COMP:11060"/>
        <dbReference type="Rhea" id="RHEA-COMP:11605"/>
        <dbReference type="ChEBI" id="CHEBI:15378"/>
        <dbReference type="ChEBI" id="CHEBI:30013"/>
        <dbReference type="ChEBI" id="CHEBI:30616"/>
        <dbReference type="ChEBI" id="CHEBI:61977"/>
        <dbReference type="ChEBI" id="CHEBI:456216"/>
        <dbReference type="EC" id="2.7.11.1"/>
    </reaction>
</comment>
<dbReference type="SUPFAM" id="SSF56112">
    <property type="entry name" value="Protein kinase-like (PK-like)"/>
    <property type="match status" value="1"/>
</dbReference>
<keyword evidence="11 15" id="KW-0067">ATP-binding</keyword>
<dbReference type="GO" id="GO:0043226">
    <property type="term" value="C:organelle"/>
    <property type="evidence" value="ECO:0007669"/>
    <property type="project" value="UniProtKB-ARBA"/>
</dbReference>
<dbReference type="PROSITE" id="PS50222">
    <property type="entry name" value="EF_HAND_2"/>
    <property type="match status" value="3"/>
</dbReference>
<keyword evidence="8 15" id="KW-0547">Nucleotide-binding</keyword>
<evidence type="ECO:0000256" key="8">
    <source>
        <dbReference type="ARBA" id="ARBA00022741"/>
    </source>
</evidence>
<dbReference type="SUPFAM" id="SSF47473">
    <property type="entry name" value="EF-hand"/>
    <property type="match status" value="1"/>
</dbReference>
<dbReference type="InterPro" id="IPR008271">
    <property type="entry name" value="Ser/Thr_kinase_AS"/>
</dbReference>
<feature type="region of interest" description="Disordered" evidence="16">
    <location>
        <begin position="720"/>
        <end position="747"/>
    </location>
</feature>
<keyword evidence="7" id="KW-0677">Repeat</keyword>
<evidence type="ECO:0000313" key="19">
    <source>
        <dbReference type="EMBL" id="CAB9499583.1"/>
    </source>
</evidence>
<accession>A0A9N8H2G1</accession>
<dbReference type="InterPro" id="IPR011992">
    <property type="entry name" value="EF-hand-dom_pair"/>
</dbReference>
<comment type="similarity">
    <text evidence="12">Belongs to the protein kinase superfamily. Ser/Thr protein kinase family. CDPK subfamily.</text>
</comment>
<dbReference type="InterPro" id="IPR050205">
    <property type="entry name" value="CDPK_Ser/Thr_kinases"/>
</dbReference>
<dbReference type="CDD" id="cd05117">
    <property type="entry name" value="STKc_CAMK"/>
    <property type="match status" value="1"/>
</dbReference>
<dbReference type="PANTHER" id="PTHR24349">
    <property type="entry name" value="SERINE/THREONINE-PROTEIN KINASE"/>
    <property type="match status" value="1"/>
</dbReference>
<name>A0A9N8H2G1_9STRA</name>
<feature type="region of interest" description="Disordered" evidence="16">
    <location>
        <begin position="643"/>
        <end position="683"/>
    </location>
</feature>
<evidence type="ECO:0000256" key="3">
    <source>
        <dbReference type="ARBA" id="ARBA00012513"/>
    </source>
</evidence>
<dbReference type="OrthoDB" id="40902at2759"/>
<dbReference type="Pfam" id="PF13499">
    <property type="entry name" value="EF-hand_7"/>
    <property type="match status" value="2"/>
</dbReference>
<proteinExistence type="inferred from homology"/>
<evidence type="ECO:0000256" key="15">
    <source>
        <dbReference type="PROSITE-ProRule" id="PRU10141"/>
    </source>
</evidence>
<dbReference type="PROSITE" id="PS00107">
    <property type="entry name" value="PROTEIN_KINASE_ATP"/>
    <property type="match status" value="1"/>
</dbReference>
<dbReference type="FunFam" id="1.10.238.10:FF:000178">
    <property type="entry name" value="Calmodulin-2 A"/>
    <property type="match status" value="1"/>
</dbReference>
<dbReference type="EMBL" id="CAICTM010000063">
    <property type="protein sequence ID" value="CAB9499583.1"/>
    <property type="molecule type" value="Genomic_DNA"/>
</dbReference>
<dbReference type="InterPro" id="IPR017441">
    <property type="entry name" value="Protein_kinase_ATP_BS"/>
</dbReference>
<keyword evidence="5" id="KW-0808">Transferase</keyword>
<dbReference type="InterPro" id="IPR002048">
    <property type="entry name" value="EF_hand_dom"/>
</dbReference>
<dbReference type="SMART" id="SM00220">
    <property type="entry name" value="S_TKc"/>
    <property type="match status" value="1"/>
</dbReference>
<feature type="compositionally biased region" description="Basic and acidic residues" evidence="16">
    <location>
        <begin position="736"/>
        <end position="747"/>
    </location>
</feature>
<comment type="caution">
    <text evidence="19">The sequence shown here is derived from an EMBL/GenBank/DDBJ whole genome shotgun (WGS) entry which is preliminary data.</text>
</comment>